<proteinExistence type="predicted"/>
<keyword evidence="1" id="KW-0472">Membrane</keyword>
<organism evidence="2 3">
    <name type="scientific">Candidatus Roizmanbacteria bacterium RIFCSPLOWO2_01_FULL_40_42</name>
    <dbReference type="NCBI Taxonomy" id="1802066"/>
    <lineage>
        <taxon>Bacteria</taxon>
        <taxon>Candidatus Roizmaniibacteriota</taxon>
    </lineage>
</organism>
<evidence type="ECO:0008006" key="4">
    <source>
        <dbReference type="Google" id="ProtNLM"/>
    </source>
</evidence>
<comment type="caution">
    <text evidence="2">The sequence shown here is derived from an EMBL/GenBank/DDBJ whole genome shotgun (WGS) entry which is preliminary data.</text>
</comment>
<evidence type="ECO:0000256" key="1">
    <source>
        <dbReference type="SAM" id="Phobius"/>
    </source>
</evidence>
<reference evidence="2 3" key="1">
    <citation type="journal article" date="2016" name="Nat. Commun.">
        <title>Thousands of microbial genomes shed light on interconnected biogeochemical processes in an aquifer system.</title>
        <authorList>
            <person name="Anantharaman K."/>
            <person name="Brown C.T."/>
            <person name="Hug L.A."/>
            <person name="Sharon I."/>
            <person name="Castelle C.J."/>
            <person name="Probst A.J."/>
            <person name="Thomas B.C."/>
            <person name="Singh A."/>
            <person name="Wilkins M.J."/>
            <person name="Karaoz U."/>
            <person name="Brodie E.L."/>
            <person name="Williams K.H."/>
            <person name="Hubbard S.S."/>
            <person name="Banfield J.F."/>
        </authorList>
    </citation>
    <scope>NUCLEOTIDE SEQUENCE [LARGE SCALE GENOMIC DNA]</scope>
</reference>
<dbReference type="Proteomes" id="UP000178558">
    <property type="component" value="Unassembled WGS sequence"/>
</dbReference>
<evidence type="ECO:0000313" key="3">
    <source>
        <dbReference type="Proteomes" id="UP000178558"/>
    </source>
</evidence>
<accession>A0A1F7J693</accession>
<evidence type="ECO:0000313" key="2">
    <source>
        <dbReference type="EMBL" id="OGK51121.1"/>
    </source>
</evidence>
<protein>
    <recommendedName>
        <fullName evidence="4">DUF304 domain-containing protein</fullName>
    </recommendedName>
</protein>
<sequence length="216" mass="24439">MTKPKDLLTPELCQRFITLPGERLIIAKREHWFVMMGPLTTTGLLSLLFISLAALFFLAGASDPTLFIICLFLILVSTTSIVLKIIADWHYHLYVFTTKRILQVNCAPLFSHSINDVQLDQVRITEIDVRIKGFINELLDMGDVIIAFDRPSHEETFVIANIKDPSTTGILLANTVKLMMESAPIWFQPRTHEMDGSYKFAEDVESVPSVHESMSL</sequence>
<keyword evidence="1" id="KW-1133">Transmembrane helix</keyword>
<dbReference type="EMBL" id="MGAQ01000005">
    <property type="protein sequence ID" value="OGK51121.1"/>
    <property type="molecule type" value="Genomic_DNA"/>
</dbReference>
<feature type="transmembrane region" description="Helical" evidence="1">
    <location>
        <begin position="65"/>
        <end position="87"/>
    </location>
</feature>
<keyword evidence="1" id="KW-0812">Transmembrane</keyword>
<dbReference type="AlphaFoldDB" id="A0A1F7J693"/>
<gene>
    <name evidence="2" type="ORF">A3B50_04980</name>
</gene>
<feature type="transmembrane region" description="Helical" evidence="1">
    <location>
        <begin position="32"/>
        <end position="59"/>
    </location>
</feature>
<name>A0A1F7J693_9BACT</name>